<proteinExistence type="predicted"/>
<evidence type="ECO:0000313" key="4">
    <source>
        <dbReference type="EMBL" id="MCL7051871.1"/>
    </source>
</evidence>
<dbReference type="InterPro" id="IPR018392">
    <property type="entry name" value="LysM"/>
</dbReference>
<protein>
    <recommendedName>
        <fullName evidence="2">LysM domain-containing protein</fullName>
    </recommendedName>
</protein>
<dbReference type="CDD" id="cd00118">
    <property type="entry name" value="LysM"/>
    <property type="match status" value="1"/>
</dbReference>
<evidence type="ECO:0000256" key="1">
    <source>
        <dbReference type="SAM" id="MobiDB-lite"/>
    </source>
</evidence>
<evidence type="ECO:0000313" key="5">
    <source>
        <dbReference type="Proteomes" id="UP001177140"/>
    </source>
</evidence>
<gene>
    <name evidence="3" type="ORF">MKW94_013759</name>
    <name evidence="4" type="ORF">MKW94_023112</name>
</gene>
<dbReference type="InterPro" id="IPR036779">
    <property type="entry name" value="LysM_dom_sf"/>
</dbReference>
<dbReference type="EMBL" id="JAJJMA010343401">
    <property type="protein sequence ID" value="MCL7051871.1"/>
    <property type="molecule type" value="Genomic_DNA"/>
</dbReference>
<feature type="region of interest" description="Disordered" evidence="1">
    <location>
        <begin position="257"/>
        <end position="309"/>
    </location>
</feature>
<dbReference type="Gene3D" id="3.10.350.10">
    <property type="entry name" value="LysM domain"/>
    <property type="match status" value="1"/>
</dbReference>
<evidence type="ECO:0000313" key="3">
    <source>
        <dbReference type="EMBL" id="MCL7049619.1"/>
    </source>
</evidence>
<feature type="region of interest" description="Disordered" evidence="1">
    <location>
        <begin position="121"/>
        <end position="151"/>
    </location>
</feature>
<dbReference type="SUPFAM" id="SSF54106">
    <property type="entry name" value="LysM domain"/>
    <property type="match status" value="1"/>
</dbReference>
<keyword evidence="5" id="KW-1185">Reference proteome</keyword>
<dbReference type="PANTHER" id="PTHR20932:SF36">
    <property type="entry name" value="OS03G0110600 PROTEIN"/>
    <property type="match status" value="1"/>
</dbReference>
<dbReference type="EMBL" id="JAJJMA010318242">
    <property type="protein sequence ID" value="MCL7049619.1"/>
    <property type="molecule type" value="Genomic_DNA"/>
</dbReference>
<feature type="domain" description="LysM" evidence="2">
    <location>
        <begin position="76"/>
        <end position="120"/>
    </location>
</feature>
<sequence length="384" mass="41710">MQIDRSRRNGNHHFCVSDFFIDRNSSSFIGRDCFNNNNNNLSMSSSSTSSPPSSLLLIPSNCGGNGNGNGGGGNYIEHMVSKMDTLAGVAIKYGVEVADIKRMNGLVTDLQMFGLKSLQIPLPGRHPPSSSLSNDSPTHSDSSTDHSPSRRMVHEQILESLQSLKLKPDQPRISSAMSSLQGYYGLRPPNHKLAETEMSVYRTGRAHYLEDETQPKTPSSLHRKSRSLVNTLLAENPNLDEDVPAGLPEKSFDKFVRRRQKADTDSNPRTPETVLKVDNSGGSGFSATAGKGLALRPKSTNRLAPTSDIDSSWLKPISVGFGDSIVVNGSAAVRKSSSTSNLHEQETFVWPTSRRTSTTTATSRPIFDGLPKPATGRRNKAALD</sequence>
<dbReference type="InterPro" id="IPR045030">
    <property type="entry name" value="LYSM1-4"/>
</dbReference>
<feature type="compositionally biased region" description="Polar residues" evidence="1">
    <location>
        <begin position="298"/>
        <end position="309"/>
    </location>
</feature>
<dbReference type="PANTHER" id="PTHR20932">
    <property type="entry name" value="LYSM AND PUTATIVE PEPTIDOGLYCAN-BINDING DOMAIN-CONTAINING PROTEIN"/>
    <property type="match status" value="1"/>
</dbReference>
<feature type="compositionally biased region" description="Low complexity" evidence="1">
    <location>
        <begin position="127"/>
        <end position="141"/>
    </location>
</feature>
<dbReference type="Pfam" id="PF01476">
    <property type="entry name" value="LysM"/>
    <property type="match status" value="1"/>
</dbReference>
<reference evidence="4" key="1">
    <citation type="submission" date="2022-03" db="EMBL/GenBank/DDBJ databases">
        <title>A functionally conserved STORR gene fusion in Papaver species that diverged 16.8 million years ago.</title>
        <authorList>
            <person name="Catania T."/>
        </authorList>
    </citation>
    <scope>NUCLEOTIDE SEQUENCE</scope>
    <source>
        <strain evidence="4">S-191538</strain>
    </source>
</reference>
<dbReference type="PROSITE" id="PS51782">
    <property type="entry name" value="LYSM"/>
    <property type="match status" value="1"/>
</dbReference>
<feature type="compositionally biased region" description="Basic and acidic residues" evidence="1">
    <location>
        <begin position="142"/>
        <end position="151"/>
    </location>
</feature>
<name>A0AA42B5X1_PAPNU</name>
<feature type="compositionally biased region" description="Basic residues" evidence="1">
    <location>
        <begin position="375"/>
        <end position="384"/>
    </location>
</feature>
<feature type="region of interest" description="Disordered" evidence="1">
    <location>
        <begin position="333"/>
        <end position="384"/>
    </location>
</feature>
<organism evidence="4 5">
    <name type="scientific">Papaver nudicaule</name>
    <name type="common">Iceland poppy</name>
    <dbReference type="NCBI Taxonomy" id="74823"/>
    <lineage>
        <taxon>Eukaryota</taxon>
        <taxon>Viridiplantae</taxon>
        <taxon>Streptophyta</taxon>
        <taxon>Embryophyta</taxon>
        <taxon>Tracheophyta</taxon>
        <taxon>Spermatophyta</taxon>
        <taxon>Magnoliopsida</taxon>
        <taxon>Ranunculales</taxon>
        <taxon>Papaveraceae</taxon>
        <taxon>Papaveroideae</taxon>
        <taxon>Papaver</taxon>
    </lineage>
</organism>
<feature type="compositionally biased region" description="Basic and acidic residues" evidence="1">
    <location>
        <begin position="257"/>
        <end position="266"/>
    </location>
</feature>
<accession>A0AA42B5X1</accession>
<feature type="compositionally biased region" description="Low complexity" evidence="1">
    <location>
        <begin position="352"/>
        <end position="364"/>
    </location>
</feature>
<dbReference type="Proteomes" id="UP001177140">
    <property type="component" value="Unassembled WGS sequence"/>
</dbReference>
<comment type="caution">
    <text evidence="4">The sequence shown here is derived from an EMBL/GenBank/DDBJ whole genome shotgun (WGS) entry which is preliminary data.</text>
</comment>
<dbReference type="AlphaFoldDB" id="A0AA42B5X1"/>
<evidence type="ECO:0000259" key="2">
    <source>
        <dbReference type="PROSITE" id="PS51782"/>
    </source>
</evidence>